<dbReference type="Pfam" id="PF13640">
    <property type="entry name" value="2OG-FeII_Oxy_3"/>
    <property type="match status" value="1"/>
</dbReference>
<dbReference type="Proteomes" id="UP000032679">
    <property type="component" value="Unassembled WGS sequence"/>
</dbReference>
<dbReference type="RefSeq" id="WP_048849808.1">
    <property type="nucleotide sequence ID" value="NZ_BALE01000036.1"/>
</dbReference>
<dbReference type="Gene3D" id="2.60.120.620">
    <property type="entry name" value="q2cbj1_9rhob like domain"/>
    <property type="match status" value="1"/>
</dbReference>
<dbReference type="EMBL" id="BALE01000036">
    <property type="protein sequence ID" value="GAN55000.1"/>
    <property type="molecule type" value="Genomic_DNA"/>
</dbReference>
<evidence type="ECO:0000259" key="4">
    <source>
        <dbReference type="SMART" id="SM00702"/>
    </source>
</evidence>
<gene>
    <name evidence="5" type="ORF">Tasa_036_018</name>
</gene>
<dbReference type="InterPro" id="IPR006620">
    <property type="entry name" value="Pro_4_hyd_alph"/>
</dbReference>
<keyword evidence="6" id="KW-1185">Reference proteome</keyword>
<feature type="domain" description="Prolyl 4-hydroxylase alpha subunit" evidence="4">
    <location>
        <begin position="24"/>
        <end position="189"/>
    </location>
</feature>
<evidence type="ECO:0000313" key="5">
    <source>
        <dbReference type="EMBL" id="GAN55000.1"/>
    </source>
</evidence>
<evidence type="ECO:0000256" key="3">
    <source>
        <dbReference type="ARBA" id="ARBA00023002"/>
    </source>
</evidence>
<dbReference type="AlphaFoldDB" id="A0A0D6MNK6"/>
<keyword evidence="3" id="KW-0560">Oxidoreductase</keyword>
<dbReference type="GO" id="GO:0051213">
    <property type="term" value="F:dioxygenase activity"/>
    <property type="evidence" value="ECO:0007669"/>
    <property type="project" value="UniProtKB-KW"/>
</dbReference>
<organism evidence="5 6">
    <name type="scientific">Tanticharoenia sakaeratensis NBRC 103193</name>
    <dbReference type="NCBI Taxonomy" id="1231623"/>
    <lineage>
        <taxon>Bacteria</taxon>
        <taxon>Pseudomonadati</taxon>
        <taxon>Pseudomonadota</taxon>
        <taxon>Alphaproteobacteria</taxon>
        <taxon>Acetobacterales</taxon>
        <taxon>Acetobacteraceae</taxon>
        <taxon>Tanticharoenia</taxon>
    </lineage>
</organism>
<dbReference type="OrthoDB" id="8578235at2"/>
<comment type="cofactor">
    <cofactor evidence="1">
        <name>L-ascorbate</name>
        <dbReference type="ChEBI" id="CHEBI:38290"/>
    </cofactor>
</comment>
<dbReference type="InterPro" id="IPR044862">
    <property type="entry name" value="Pro_4_hyd_alph_FE2OG_OXY"/>
</dbReference>
<reference evidence="5 6" key="1">
    <citation type="submission" date="2012-10" db="EMBL/GenBank/DDBJ databases">
        <title>Genome sequencing of Tanticharoenia sakaeratensis NBRC 103193.</title>
        <authorList>
            <person name="Azuma Y."/>
            <person name="Hadano H."/>
            <person name="Hirakawa H."/>
            <person name="Matsushita K."/>
        </authorList>
    </citation>
    <scope>NUCLEOTIDE SEQUENCE [LARGE SCALE GENOMIC DNA]</scope>
    <source>
        <strain evidence="5 6">NBRC 103193</strain>
    </source>
</reference>
<sequence>MTADLPVLPDYDALERAPVVHDPFDHIVVPHFVPEADLHRLMATMPKMRSGGSYPPEALDLSPALDSLVMALQGPTLRDAIARKFSLDLHEAPTMLTVRGRTRAKDGRIHCDSKAKRVTALLYLNPETDAWDAQDGCLRLLRGPHDIEDFAAEIRPARGTLVVFPNGPTTWHGHRQYIGQRYAIQLNYMEAGAAAQRELRRHRLSSLVKRLPLAG</sequence>
<name>A0A0D6MNK6_9PROT</name>
<dbReference type="GO" id="GO:0005506">
    <property type="term" value="F:iron ion binding"/>
    <property type="evidence" value="ECO:0007669"/>
    <property type="project" value="InterPro"/>
</dbReference>
<dbReference type="SMART" id="SM00702">
    <property type="entry name" value="P4Hc"/>
    <property type="match status" value="1"/>
</dbReference>
<protein>
    <recommendedName>
        <fullName evidence="4">Prolyl 4-hydroxylase alpha subunit domain-containing protein</fullName>
    </recommendedName>
</protein>
<evidence type="ECO:0000256" key="2">
    <source>
        <dbReference type="ARBA" id="ARBA00022964"/>
    </source>
</evidence>
<accession>A0A0D6MNK6</accession>
<evidence type="ECO:0000256" key="1">
    <source>
        <dbReference type="ARBA" id="ARBA00001961"/>
    </source>
</evidence>
<proteinExistence type="predicted"/>
<evidence type="ECO:0000313" key="6">
    <source>
        <dbReference type="Proteomes" id="UP000032679"/>
    </source>
</evidence>
<comment type="caution">
    <text evidence="5">The sequence shown here is derived from an EMBL/GenBank/DDBJ whole genome shotgun (WGS) entry which is preliminary data.</text>
</comment>
<dbReference type="GO" id="GO:0031418">
    <property type="term" value="F:L-ascorbic acid binding"/>
    <property type="evidence" value="ECO:0007669"/>
    <property type="project" value="InterPro"/>
</dbReference>
<keyword evidence="2" id="KW-0223">Dioxygenase</keyword>
<dbReference type="GO" id="GO:0016705">
    <property type="term" value="F:oxidoreductase activity, acting on paired donors, with incorporation or reduction of molecular oxygen"/>
    <property type="evidence" value="ECO:0007669"/>
    <property type="project" value="InterPro"/>
</dbReference>
<dbReference type="STRING" id="1231623.Tasa_036_018"/>